<dbReference type="PROSITE" id="PS51257">
    <property type="entry name" value="PROKAR_LIPOPROTEIN"/>
    <property type="match status" value="1"/>
</dbReference>
<accession>A0A2S6I7R6</accession>
<feature type="transmembrane region" description="Helical" evidence="1">
    <location>
        <begin position="285"/>
        <end position="302"/>
    </location>
</feature>
<evidence type="ECO:0000313" key="4">
    <source>
        <dbReference type="Proteomes" id="UP000237662"/>
    </source>
</evidence>
<sequence length="416" mass="47414">MRRTVLYYGLAGVLLSTFLGCSFTNWDENYDLEGKQPFDLLALRELLAARPGGLSVLRDTADLHRLDTLSSSTYLYIGDYPYYSDATVERLLAYVARGNTAFIAANTLPEGLATQLFGDYCPENEDYGPSTDFTEVYLDTVTAFRYPSGDSFELVNTRFWRTEYVGLRIMDDGLLCDPALDNQVLGGIDTAGINFVRIGWGTGDFYLHSNPLFFTNWFVLDSSQYRYPEAVLEVIGDGPVVWDEFDRRYRRSAAANREIPRDYTGGRNLLTGNETLRYIQEHRELAFAWYTLLVGVLLYVIFRGKRRQRVIPIQAAKENSSRRFIDTISRLVHEKGNHSALAQRELASLRFHLNARFGLRWSEGNPPPAELIERIELSAEVTERALSQIRLVAAGRPLGEGDLLRFYRAIEPLYRI</sequence>
<dbReference type="EMBL" id="PTJC01000005">
    <property type="protein sequence ID" value="PPK87541.1"/>
    <property type="molecule type" value="Genomic_DNA"/>
</dbReference>
<dbReference type="Pfam" id="PF14258">
    <property type="entry name" value="DUF4350"/>
    <property type="match status" value="1"/>
</dbReference>
<feature type="domain" description="DUF4350" evidence="2">
    <location>
        <begin position="37"/>
        <end position="221"/>
    </location>
</feature>
<dbReference type="RefSeq" id="WP_104418138.1">
    <property type="nucleotide sequence ID" value="NZ_PTJC01000005.1"/>
</dbReference>
<dbReference type="OrthoDB" id="1111222at2"/>
<keyword evidence="1" id="KW-1133">Transmembrane helix</keyword>
<keyword evidence="4" id="KW-1185">Reference proteome</keyword>
<dbReference type="InterPro" id="IPR025646">
    <property type="entry name" value="DUF4350"/>
</dbReference>
<evidence type="ECO:0000256" key="1">
    <source>
        <dbReference type="SAM" id="Phobius"/>
    </source>
</evidence>
<dbReference type="AlphaFoldDB" id="A0A2S6I7R6"/>
<evidence type="ECO:0000259" key="2">
    <source>
        <dbReference type="Pfam" id="PF14258"/>
    </source>
</evidence>
<keyword evidence="1" id="KW-0472">Membrane</keyword>
<evidence type="ECO:0000313" key="3">
    <source>
        <dbReference type="EMBL" id="PPK87541.1"/>
    </source>
</evidence>
<proteinExistence type="predicted"/>
<protein>
    <submittedName>
        <fullName evidence="3">Uncharacterized protein DUF4350</fullName>
    </submittedName>
</protein>
<keyword evidence="1" id="KW-0812">Transmembrane</keyword>
<dbReference type="Proteomes" id="UP000237662">
    <property type="component" value="Unassembled WGS sequence"/>
</dbReference>
<reference evidence="3 4" key="1">
    <citation type="submission" date="2018-02" db="EMBL/GenBank/DDBJ databases">
        <title>Genomic Encyclopedia of Archaeal and Bacterial Type Strains, Phase II (KMG-II): from individual species to whole genera.</title>
        <authorList>
            <person name="Goeker M."/>
        </authorList>
    </citation>
    <scope>NUCLEOTIDE SEQUENCE [LARGE SCALE GENOMIC DNA]</scope>
    <source>
        <strain evidence="3 4">DSM 29526</strain>
    </source>
</reference>
<comment type="caution">
    <text evidence="3">The sequence shown here is derived from an EMBL/GenBank/DDBJ whole genome shotgun (WGS) entry which is preliminary data.</text>
</comment>
<name>A0A2S6I7R6_9BACT</name>
<organism evidence="3 4">
    <name type="scientific">Neolewinella xylanilytica</name>
    <dbReference type="NCBI Taxonomy" id="1514080"/>
    <lineage>
        <taxon>Bacteria</taxon>
        <taxon>Pseudomonadati</taxon>
        <taxon>Bacteroidota</taxon>
        <taxon>Saprospiria</taxon>
        <taxon>Saprospirales</taxon>
        <taxon>Lewinellaceae</taxon>
        <taxon>Neolewinella</taxon>
    </lineage>
</organism>
<gene>
    <name evidence="3" type="ORF">CLV84_0484</name>
</gene>